<keyword evidence="9" id="KW-1185">Reference proteome</keyword>
<evidence type="ECO:0000259" key="7">
    <source>
        <dbReference type="PROSITE" id="PS51733"/>
    </source>
</evidence>
<evidence type="ECO:0000256" key="3">
    <source>
        <dbReference type="ARBA" id="ARBA00022840"/>
    </source>
</evidence>
<feature type="domain" description="BPL/LPL catalytic" evidence="7">
    <location>
        <begin position="8"/>
        <end position="197"/>
    </location>
</feature>
<dbReference type="Gene3D" id="2.30.30.100">
    <property type="match status" value="1"/>
</dbReference>
<dbReference type="InterPro" id="IPR004143">
    <property type="entry name" value="BPL_LPL_catalytic"/>
</dbReference>
<evidence type="ECO:0000256" key="6">
    <source>
        <dbReference type="ARBA" id="ARBA00047846"/>
    </source>
</evidence>
<dbReference type="SUPFAM" id="SSF55681">
    <property type="entry name" value="Class II aaRS and biotin synthetases"/>
    <property type="match status" value="1"/>
</dbReference>
<dbReference type="EC" id="6.3.4.15" evidence="5"/>
<dbReference type="PROSITE" id="PS51733">
    <property type="entry name" value="BPL_LPL_CATALYTIC"/>
    <property type="match status" value="1"/>
</dbReference>
<dbReference type="NCBIfam" id="TIGR00121">
    <property type="entry name" value="birA_ligase"/>
    <property type="match status" value="1"/>
</dbReference>
<evidence type="ECO:0000256" key="4">
    <source>
        <dbReference type="ARBA" id="ARBA00023267"/>
    </source>
</evidence>
<dbReference type="InterPro" id="IPR008988">
    <property type="entry name" value="Transcriptional_repressor_C"/>
</dbReference>
<dbReference type="SUPFAM" id="SSF50037">
    <property type="entry name" value="C-terminal domain of transcriptional repressors"/>
    <property type="match status" value="1"/>
</dbReference>
<evidence type="ECO:0000256" key="1">
    <source>
        <dbReference type="ARBA" id="ARBA00022598"/>
    </source>
</evidence>
<protein>
    <recommendedName>
        <fullName evidence="5">biotin--[biotin carboxyl-carrier protein] ligase</fullName>
        <ecNumber evidence="5">6.3.4.15</ecNumber>
    </recommendedName>
</protein>
<reference evidence="8" key="1">
    <citation type="submission" date="2020-11" db="EMBL/GenBank/DDBJ databases">
        <title>Azospira restricta DSM 18626 genome sequence.</title>
        <authorList>
            <person name="Moe W.M."/>
        </authorList>
    </citation>
    <scope>NUCLEOTIDE SEQUENCE</scope>
    <source>
        <strain evidence="8">DSM 18626</strain>
    </source>
</reference>
<name>A0A974SPB4_9RHOO</name>
<dbReference type="GO" id="GO:0005737">
    <property type="term" value="C:cytoplasm"/>
    <property type="evidence" value="ECO:0007669"/>
    <property type="project" value="TreeGrafter"/>
</dbReference>
<dbReference type="PANTHER" id="PTHR12835">
    <property type="entry name" value="BIOTIN PROTEIN LIGASE"/>
    <property type="match status" value="1"/>
</dbReference>
<dbReference type="InterPro" id="IPR003142">
    <property type="entry name" value="BPL_C"/>
</dbReference>
<keyword evidence="4" id="KW-0092">Biotin</keyword>
<dbReference type="Pfam" id="PF02237">
    <property type="entry name" value="BPL_C"/>
    <property type="match status" value="1"/>
</dbReference>
<keyword evidence="2" id="KW-0547">Nucleotide-binding</keyword>
<accession>A0A974SPB4</accession>
<comment type="catalytic activity">
    <reaction evidence="6">
        <text>biotin + L-lysyl-[protein] + ATP = N(6)-biotinyl-L-lysyl-[protein] + AMP + diphosphate + H(+)</text>
        <dbReference type="Rhea" id="RHEA:11756"/>
        <dbReference type="Rhea" id="RHEA-COMP:9752"/>
        <dbReference type="Rhea" id="RHEA-COMP:10505"/>
        <dbReference type="ChEBI" id="CHEBI:15378"/>
        <dbReference type="ChEBI" id="CHEBI:29969"/>
        <dbReference type="ChEBI" id="CHEBI:30616"/>
        <dbReference type="ChEBI" id="CHEBI:33019"/>
        <dbReference type="ChEBI" id="CHEBI:57586"/>
        <dbReference type="ChEBI" id="CHEBI:83144"/>
        <dbReference type="ChEBI" id="CHEBI:456215"/>
        <dbReference type="EC" id="6.3.4.15"/>
    </reaction>
</comment>
<dbReference type="GO" id="GO:0005524">
    <property type="term" value="F:ATP binding"/>
    <property type="evidence" value="ECO:0007669"/>
    <property type="project" value="UniProtKB-KW"/>
</dbReference>
<dbReference type="InterPro" id="IPR004408">
    <property type="entry name" value="Biotin_CoA_COase_ligase"/>
</dbReference>
<dbReference type="KEGG" id="ares:IWH25_01140"/>
<organism evidence="8 9">
    <name type="scientific">Azospira restricta</name>
    <dbReference type="NCBI Taxonomy" id="404405"/>
    <lineage>
        <taxon>Bacteria</taxon>
        <taxon>Pseudomonadati</taxon>
        <taxon>Pseudomonadota</taxon>
        <taxon>Betaproteobacteria</taxon>
        <taxon>Rhodocyclales</taxon>
        <taxon>Rhodocyclaceae</taxon>
        <taxon>Azospira</taxon>
    </lineage>
</organism>
<dbReference type="Gene3D" id="3.30.930.10">
    <property type="entry name" value="Bira Bifunctional Protein, Domain 2"/>
    <property type="match status" value="1"/>
</dbReference>
<keyword evidence="1 8" id="KW-0436">Ligase</keyword>
<dbReference type="EMBL" id="CP064781">
    <property type="protein sequence ID" value="QRJ63998.1"/>
    <property type="molecule type" value="Genomic_DNA"/>
</dbReference>
<evidence type="ECO:0000256" key="5">
    <source>
        <dbReference type="ARBA" id="ARBA00024227"/>
    </source>
</evidence>
<sequence length="263" mass="27172">MSAALIDPVRLKPLLGASAARFDVDALAEGTSSSDLLLERAARGAGSGSVLVVDRQTAGRGRRGRQWASSPDASLTFSLLWRFDGGVERLAGLSLAVGVGVANALAALGVRGAALKWPNDVLLAGRKLAGVLVELSSERRGMVAVIGIGINLLPPPADAALDAPPAALADALPALPERHALLAELLLALAPALDRFAADGFPALRDEWQALHAWQDAPVRVLRDGRVELEGVCRGADADGALLVDTARGVERCLSGDLSLRAA</sequence>
<gene>
    <name evidence="8" type="ORF">IWH25_01140</name>
</gene>
<dbReference type="Pfam" id="PF03099">
    <property type="entry name" value="BPL_LplA_LipB"/>
    <property type="match status" value="1"/>
</dbReference>
<dbReference type="CDD" id="cd16442">
    <property type="entry name" value="BPL"/>
    <property type="match status" value="1"/>
</dbReference>
<dbReference type="PANTHER" id="PTHR12835:SF5">
    <property type="entry name" value="BIOTIN--PROTEIN LIGASE"/>
    <property type="match status" value="1"/>
</dbReference>
<dbReference type="GO" id="GO:0004077">
    <property type="term" value="F:biotin--[biotin carboxyl-carrier protein] ligase activity"/>
    <property type="evidence" value="ECO:0007669"/>
    <property type="project" value="UniProtKB-EC"/>
</dbReference>
<dbReference type="RefSeq" id="WP_203387529.1">
    <property type="nucleotide sequence ID" value="NZ_CP064781.1"/>
</dbReference>
<evidence type="ECO:0000256" key="2">
    <source>
        <dbReference type="ARBA" id="ARBA00022741"/>
    </source>
</evidence>
<dbReference type="Proteomes" id="UP000663444">
    <property type="component" value="Chromosome"/>
</dbReference>
<dbReference type="AlphaFoldDB" id="A0A974SPB4"/>
<dbReference type="InterPro" id="IPR045864">
    <property type="entry name" value="aa-tRNA-synth_II/BPL/LPL"/>
</dbReference>
<evidence type="ECO:0000313" key="8">
    <source>
        <dbReference type="EMBL" id="QRJ63998.1"/>
    </source>
</evidence>
<evidence type="ECO:0000313" key="9">
    <source>
        <dbReference type="Proteomes" id="UP000663444"/>
    </source>
</evidence>
<proteinExistence type="predicted"/>
<keyword evidence="3" id="KW-0067">ATP-binding</keyword>